<evidence type="ECO:0000256" key="3">
    <source>
        <dbReference type="ARBA" id="ARBA00022833"/>
    </source>
</evidence>
<dbReference type="Proteomes" id="UP000243579">
    <property type="component" value="Unassembled WGS sequence"/>
</dbReference>
<reference evidence="7 8" key="1">
    <citation type="journal article" date="2014" name="Genome Biol. Evol.">
        <title>The secreted proteins of Achlya hypogyna and Thraustotheca clavata identify the ancestral oomycete secretome and reveal gene acquisitions by horizontal gene transfer.</title>
        <authorList>
            <person name="Misner I."/>
            <person name="Blouin N."/>
            <person name="Leonard G."/>
            <person name="Richards T.A."/>
            <person name="Lane C.E."/>
        </authorList>
    </citation>
    <scope>NUCLEOTIDE SEQUENCE [LARGE SCALE GENOMIC DNA]</scope>
    <source>
        <strain evidence="7 8">ATCC 48635</strain>
    </source>
</reference>
<feature type="domain" description="FYVE-type" evidence="6">
    <location>
        <begin position="273"/>
        <end position="332"/>
    </location>
</feature>
<feature type="compositionally biased region" description="Basic and acidic residues" evidence="5">
    <location>
        <begin position="400"/>
        <end position="418"/>
    </location>
</feature>
<dbReference type="CDD" id="cd00065">
    <property type="entry name" value="FYVE_like_SF"/>
    <property type="match status" value="1"/>
</dbReference>
<dbReference type="SUPFAM" id="SSF57903">
    <property type="entry name" value="FYVE/PHD zinc finger"/>
    <property type="match status" value="1"/>
</dbReference>
<organism evidence="7 8">
    <name type="scientific">Achlya hypogyna</name>
    <name type="common">Oomycete</name>
    <name type="synonym">Protoachlya hypogyna</name>
    <dbReference type="NCBI Taxonomy" id="1202772"/>
    <lineage>
        <taxon>Eukaryota</taxon>
        <taxon>Sar</taxon>
        <taxon>Stramenopiles</taxon>
        <taxon>Oomycota</taxon>
        <taxon>Saprolegniomycetes</taxon>
        <taxon>Saprolegniales</taxon>
        <taxon>Achlyaceae</taxon>
        <taxon>Achlya</taxon>
    </lineage>
</organism>
<evidence type="ECO:0000256" key="5">
    <source>
        <dbReference type="SAM" id="MobiDB-lite"/>
    </source>
</evidence>
<feature type="compositionally biased region" description="Basic and acidic residues" evidence="5">
    <location>
        <begin position="480"/>
        <end position="492"/>
    </location>
</feature>
<name>A0A1V9Z931_ACHHY</name>
<dbReference type="AlphaFoldDB" id="A0A1V9Z931"/>
<evidence type="ECO:0000259" key="6">
    <source>
        <dbReference type="PROSITE" id="PS50178"/>
    </source>
</evidence>
<keyword evidence="2 4" id="KW-0863">Zinc-finger</keyword>
<feature type="compositionally biased region" description="Basic and acidic residues" evidence="5">
    <location>
        <begin position="507"/>
        <end position="516"/>
    </location>
</feature>
<gene>
    <name evidence="7" type="ORF">ACHHYP_01233</name>
</gene>
<dbReference type="PROSITE" id="PS50178">
    <property type="entry name" value="ZF_FYVE"/>
    <property type="match status" value="1"/>
</dbReference>
<protein>
    <recommendedName>
        <fullName evidence="6">FYVE-type domain-containing protein</fullName>
    </recommendedName>
</protein>
<accession>A0A1V9Z931</accession>
<dbReference type="Gene3D" id="3.30.40.10">
    <property type="entry name" value="Zinc/RING finger domain, C3HC4 (zinc finger)"/>
    <property type="match status" value="1"/>
</dbReference>
<proteinExistence type="predicted"/>
<keyword evidence="8" id="KW-1185">Reference proteome</keyword>
<dbReference type="InterPro" id="IPR017455">
    <property type="entry name" value="Znf_FYVE-rel"/>
</dbReference>
<sequence length="534" mass="59175">MPHSAVPKGITSPQSEYAKRLYKMARTDAISLDVQARYAAILNQRSRALLQMPSLPLVAEAGRVHVYQGVCPHEGTVIVKGSTTMDGLLSDIIAKLEKRSESSLEFKKFMYGLFGDYFCHAINISLAEALGDRASTHAADRVRVHWLSLFEDTKRPPFDVVFASKTNLYTSVDGAYVAHGSHGPALPDVGTLTWDSFPNLATFREVDTGCRRLHLYKSGFVVERTANVASCRISLVLSFREPYVPEWTRDLLGNLHAFANPPAHFVLVPPGLWSYNEYCYVCFKSFRFFRRRHHCRLCGNAVCSKCSFSTIVPVAKEKKSVLSCVKCGPKATAGNAFEARLTASASAVHSMRRSASSTQRARLKTAASDNSLLTSNASRLSIEHPPRLPPSRSDSGSSFAEKDADVYVDDPRLHHRSSDPALLRVPMGNDGMLLQVERRKQGSRRQVAAQLVNSSPAAYHRGTKREEEFAYNQGFTARSIDSRPPHRSDRSQRRGPTGSDGLPKSSDGNHRRSDEHRRHRASGRRGIVSPPAPE</sequence>
<dbReference type="InterPro" id="IPR011011">
    <property type="entry name" value="Znf_FYVE_PHD"/>
</dbReference>
<dbReference type="EMBL" id="JNBR01000361">
    <property type="protein sequence ID" value="OQR94518.1"/>
    <property type="molecule type" value="Genomic_DNA"/>
</dbReference>
<evidence type="ECO:0000256" key="2">
    <source>
        <dbReference type="ARBA" id="ARBA00022771"/>
    </source>
</evidence>
<keyword evidence="3" id="KW-0862">Zinc</keyword>
<evidence type="ECO:0000313" key="8">
    <source>
        <dbReference type="Proteomes" id="UP000243579"/>
    </source>
</evidence>
<dbReference type="InterPro" id="IPR000306">
    <property type="entry name" value="Znf_FYVE"/>
</dbReference>
<keyword evidence="1" id="KW-0479">Metal-binding</keyword>
<dbReference type="SMART" id="SM00064">
    <property type="entry name" value="FYVE"/>
    <property type="match status" value="1"/>
</dbReference>
<feature type="region of interest" description="Disordered" evidence="5">
    <location>
        <begin position="470"/>
        <end position="534"/>
    </location>
</feature>
<evidence type="ECO:0000256" key="4">
    <source>
        <dbReference type="PROSITE-ProRule" id="PRU00091"/>
    </source>
</evidence>
<dbReference type="InterPro" id="IPR013083">
    <property type="entry name" value="Znf_RING/FYVE/PHD"/>
</dbReference>
<dbReference type="PANTHER" id="PTHR43102">
    <property type="entry name" value="SLR1143 PROTEIN"/>
    <property type="match status" value="1"/>
</dbReference>
<dbReference type="GO" id="GO:0008270">
    <property type="term" value="F:zinc ion binding"/>
    <property type="evidence" value="ECO:0007669"/>
    <property type="project" value="UniProtKB-KW"/>
</dbReference>
<feature type="region of interest" description="Disordered" evidence="5">
    <location>
        <begin position="374"/>
        <end position="426"/>
    </location>
</feature>
<dbReference type="Pfam" id="PF01363">
    <property type="entry name" value="FYVE"/>
    <property type="match status" value="1"/>
</dbReference>
<comment type="caution">
    <text evidence="7">The sequence shown here is derived from an EMBL/GenBank/DDBJ whole genome shotgun (WGS) entry which is preliminary data.</text>
</comment>
<dbReference type="PANTHER" id="PTHR43102:SF2">
    <property type="entry name" value="GAF DOMAIN-CONTAINING PROTEIN"/>
    <property type="match status" value="1"/>
</dbReference>
<dbReference type="STRING" id="1202772.A0A1V9Z931"/>
<evidence type="ECO:0000256" key="1">
    <source>
        <dbReference type="ARBA" id="ARBA00022723"/>
    </source>
</evidence>
<evidence type="ECO:0000313" key="7">
    <source>
        <dbReference type="EMBL" id="OQR94518.1"/>
    </source>
</evidence>
<dbReference type="OrthoDB" id="72401at2759"/>